<comment type="caution">
    <text evidence="1">The sequence shown here is derived from an EMBL/GenBank/DDBJ whole genome shotgun (WGS) entry which is preliminary data.</text>
</comment>
<accession>A0A4Q2UV10</accession>
<organism evidence="1 2">
    <name type="scientific">Spirosoma sordidisoli</name>
    <dbReference type="NCBI Taxonomy" id="2502893"/>
    <lineage>
        <taxon>Bacteria</taxon>
        <taxon>Pseudomonadati</taxon>
        <taxon>Bacteroidota</taxon>
        <taxon>Cytophagia</taxon>
        <taxon>Cytophagales</taxon>
        <taxon>Cytophagaceae</taxon>
        <taxon>Spirosoma</taxon>
    </lineage>
</organism>
<evidence type="ECO:0000313" key="2">
    <source>
        <dbReference type="Proteomes" id="UP000290407"/>
    </source>
</evidence>
<protein>
    <submittedName>
        <fullName evidence="1">Uncharacterized protein</fullName>
    </submittedName>
</protein>
<name>A0A4Q2UV10_9BACT</name>
<evidence type="ECO:0000313" key="1">
    <source>
        <dbReference type="EMBL" id="RYC70749.1"/>
    </source>
</evidence>
<keyword evidence="2" id="KW-1185">Reference proteome</keyword>
<reference evidence="1 2" key="1">
    <citation type="submission" date="2019-01" db="EMBL/GenBank/DDBJ databases">
        <title>Spirosoma flava sp. nov., a propanil-degrading bacterium isolated from herbicide-contaminated soil.</title>
        <authorList>
            <person name="Zhang L."/>
            <person name="Jiang J.-D."/>
        </authorList>
    </citation>
    <scope>NUCLEOTIDE SEQUENCE [LARGE SCALE GENOMIC DNA]</scope>
    <source>
        <strain evidence="1 2">TY50</strain>
    </source>
</reference>
<dbReference type="RefSeq" id="WP_129599095.1">
    <property type="nucleotide sequence ID" value="NZ_SBLB01000001.1"/>
</dbReference>
<dbReference type="Proteomes" id="UP000290407">
    <property type="component" value="Unassembled WGS sequence"/>
</dbReference>
<proteinExistence type="predicted"/>
<dbReference type="EMBL" id="SBLB01000001">
    <property type="protein sequence ID" value="RYC70749.1"/>
    <property type="molecule type" value="Genomic_DNA"/>
</dbReference>
<sequence>MTQQDDQVYGRFVHNGTSYRLNPDAGAAGPSGPILRSLHINDKPVWLIDDAYWIKEPWSENELPFDVDVAFYAFRYCLGRMTYVVYDMAEYLINHADAIDDKHRALIISEIDAAIEKKQAGWDMDVKQWQRVKARLSPAYRVRVFDGWYTMYVWDGKYYLPNMQQYMEPSAIIEITPLNGTT</sequence>
<dbReference type="AlphaFoldDB" id="A0A4Q2UV10"/>
<gene>
    <name evidence="1" type="ORF">EQG79_00930</name>
</gene>